<dbReference type="Gene3D" id="2.10.109.10">
    <property type="entry name" value="Umud Fragment, subunit A"/>
    <property type="match status" value="1"/>
</dbReference>
<evidence type="ECO:0000256" key="5">
    <source>
        <dbReference type="ARBA" id="ARBA00022801"/>
    </source>
</evidence>
<dbReference type="EC" id="3.4.21.88" evidence="12"/>
<feature type="site" description="Cleavage; by autolysis" evidence="12">
    <location>
        <begin position="124"/>
        <end position="125"/>
    </location>
</feature>
<dbReference type="NCBIfam" id="TIGR00498">
    <property type="entry name" value="lexA"/>
    <property type="match status" value="1"/>
</dbReference>
<accession>A0A519BDH9</accession>
<evidence type="ECO:0000256" key="4">
    <source>
        <dbReference type="ARBA" id="ARBA00022763"/>
    </source>
</evidence>
<keyword evidence="4 12" id="KW-0227">DNA damage</keyword>
<proteinExistence type="inferred from homology"/>
<dbReference type="GO" id="GO:0004252">
    <property type="term" value="F:serine-type endopeptidase activity"/>
    <property type="evidence" value="ECO:0007669"/>
    <property type="project" value="UniProtKB-UniRule"/>
</dbReference>
<dbReference type="InterPro" id="IPR036286">
    <property type="entry name" value="LexA/Signal_pep-like_sf"/>
</dbReference>
<dbReference type="CDD" id="cd00090">
    <property type="entry name" value="HTH_ARSR"/>
    <property type="match status" value="1"/>
</dbReference>
<dbReference type="Proteomes" id="UP000320813">
    <property type="component" value="Unassembled WGS sequence"/>
</dbReference>
<dbReference type="InterPro" id="IPR015927">
    <property type="entry name" value="Peptidase_S24_S26A/B/C"/>
</dbReference>
<keyword evidence="7 12" id="KW-0805">Transcription regulation</keyword>
<dbReference type="PANTHER" id="PTHR33516">
    <property type="entry name" value="LEXA REPRESSOR"/>
    <property type="match status" value="1"/>
</dbReference>
<dbReference type="InterPro" id="IPR011991">
    <property type="entry name" value="ArsR-like_HTH"/>
</dbReference>
<sequence length="240" mass="26578">MLSKQQKNVLDFIEKYFHDKGYSPSYKEIGAALGLSSKSTIFKHIKSLKERGVIDTVPGKKRSVYPVIPVIPAFNKNQIPAAPVSLVKDAKSFNAADIKNAGHNIDLDSISNTASIHLYGYIAAGYPIEAVQIDEFIEVPNSLAGGESKNIFALKVRGESMIEDMIMDGDIIILKKCSEVPNGKIIAAMIDGYEATLKRYYRLKDGRVKLTPSNPNYKPIILDYDKVKIIGKLVGLLRKY</sequence>
<feature type="DNA-binding region" description="H-T-H motif" evidence="12">
    <location>
        <begin position="26"/>
        <end position="46"/>
    </location>
</feature>
<comment type="catalytic activity">
    <reaction evidence="12">
        <text>Hydrolysis of Ala-|-Gly bond in repressor LexA.</text>
        <dbReference type="EC" id="3.4.21.88"/>
    </reaction>
</comment>
<evidence type="ECO:0000256" key="9">
    <source>
        <dbReference type="ARBA" id="ARBA00023163"/>
    </source>
</evidence>
<keyword evidence="8 12" id="KW-0238">DNA-binding</keyword>
<feature type="domain" description="LexA repressor DNA-binding" evidence="15">
    <location>
        <begin position="2"/>
        <end position="62"/>
    </location>
</feature>
<feature type="active site" description="For autocatalytic cleavage activity" evidence="12">
    <location>
        <position position="198"/>
    </location>
</feature>
<dbReference type="GO" id="GO:0045892">
    <property type="term" value="P:negative regulation of DNA-templated transcription"/>
    <property type="evidence" value="ECO:0007669"/>
    <property type="project" value="UniProtKB-UniRule"/>
</dbReference>
<comment type="subunit">
    <text evidence="12">Homodimer.</text>
</comment>
<protein>
    <recommendedName>
        <fullName evidence="12">LexA repressor</fullName>
        <ecNumber evidence="12">3.4.21.88</ecNumber>
    </recommendedName>
</protein>
<comment type="similarity">
    <text evidence="1 12 13">Belongs to the peptidase S24 family.</text>
</comment>
<dbReference type="GO" id="GO:0006508">
    <property type="term" value="P:proteolysis"/>
    <property type="evidence" value="ECO:0007669"/>
    <property type="project" value="InterPro"/>
</dbReference>
<evidence type="ECO:0000256" key="11">
    <source>
        <dbReference type="ARBA" id="ARBA00023236"/>
    </source>
</evidence>
<evidence type="ECO:0000256" key="6">
    <source>
        <dbReference type="ARBA" id="ARBA00022813"/>
    </source>
</evidence>
<dbReference type="Pfam" id="PF00717">
    <property type="entry name" value="Peptidase_S24"/>
    <property type="match status" value="1"/>
</dbReference>
<organism evidence="16 17">
    <name type="scientific">Candidatus Acidulodesulfobacterium ferriphilum</name>
    <dbReference type="NCBI Taxonomy" id="2597223"/>
    <lineage>
        <taxon>Bacteria</taxon>
        <taxon>Deltaproteobacteria</taxon>
        <taxon>Candidatus Acidulodesulfobacterales</taxon>
        <taxon>Candidatus Acidulodesulfobacterium</taxon>
    </lineage>
</organism>
<dbReference type="InterPro" id="IPR006199">
    <property type="entry name" value="LexA_DNA-bd_dom"/>
</dbReference>
<dbReference type="SUPFAM" id="SSF51306">
    <property type="entry name" value="LexA/Signal peptidase"/>
    <property type="match status" value="1"/>
</dbReference>
<dbReference type="SUPFAM" id="SSF46785">
    <property type="entry name" value="Winged helix' DNA-binding domain"/>
    <property type="match status" value="1"/>
</dbReference>
<dbReference type="GO" id="GO:0006281">
    <property type="term" value="P:DNA repair"/>
    <property type="evidence" value="ECO:0007669"/>
    <property type="project" value="UniProtKB-UniRule"/>
</dbReference>
<evidence type="ECO:0000259" key="15">
    <source>
        <dbReference type="Pfam" id="PF01726"/>
    </source>
</evidence>
<evidence type="ECO:0000313" key="16">
    <source>
        <dbReference type="EMBL" id="RZD15331.1"/>
    </source>
</evidence>
<dbReference type="InterPro" id="IPR006200">
    <property type="entry name" value="LexA"/>
</dbReference>
<dbReference type="InterPro" id="IPR036388">
    <property type="entry name" value="WH-like_DNA-bd_sf"/>
</dbReference>
<dbReference type="InterPro" id="IPR006197">
    <property type="entry name" value="Peptidase_S24_LexA"/>
</dbReference>
<evidence type="ECO:0000259" key="14">
    <source>
        <dbReference type="Pfam" id="PF00717"/>
    </source>
</evidence>
<name>A0A519BDH9_9DELT</name>
<feature type="domain" description="Peptidase S24/S26A/S26B/S26C" evidence="14">
    <location>
        <begin position="118"/>
        <end position="234"/>
    </location>
</feature>
<dbReference type="InterPro" id="IPR039418">
    <property type="entry name" value="LexA-like"/>
</dbReference>
<keyword evidence="2 12" id="KW-0678">Repressor</keyword>
<reference evidence="16 17" key="1">
    <citation type="submission" date="2019-01" db="EMBL/GenBank/DDBJ databases">
        <title>Insights into ecological role of a new deltaproteobacterial order Candidatus Sinidesulfobacterales (Sva0485) by metagenomics and metatranscriptomics.</title>
        <authorList>
            <person name="Tan S."/>
            <person name="Liu J."/>
            <person name="Fang Y."/>
            <person name="Hedlund B.P."/>
            <person name="Lian Z.H."/>
            <person name="Huang L.Y."/>
            <person name="Li J.T."/>
            <person name="Huang L.N."/>
            <person name="Li W.J."/>
            <person name="Jiang H.C."/>
            <person name="Dong H.L."/>
            <person name="Shu W.S."/>
        </authorList>
    </citation>
    <scope>NUCLEOTIDE SEQUENCE [LARGE SCALE GENOMIC DNA]</scope>
    <source>
        <strain evidence="16">AP3</strain>
    </source>
</reference>
<dbReference type="GO" id="GO:0003677">
    <property type="term" value="F:DNA binding"/>
    <property type="evidence" value="ECO:0007669"/>
    <property type="project" value="UniProtKB-UniRule"/>
</dbReference>
<evidence type="ECO:0000313" key="17">
    <source>
        <dbReference type="Proteomes" id="UP000320813"/>
    </source>
</evidence>
<dbReference type="InterPro" id="IPR050077">
    <property type="entry name" value="LexA_repressor"/>
</dbReference>
<keyword evidence="11 12" id="KW-0742">SOS response</keyword>
<keyword evidence="9 12" id="KW-0804">Transcription</keyword>
<dbReference type="InterPro" id="IPR036390">
    <property type="entry name" value="WH_DNA-bd_sf"/>
</dbReference>
<comment type="function">
    <text evidence="12">Represses a number of genes involved in the response to DNA damage (SOS response), including recA and lexA. In the presence of single-stranded DNA, RecA interacts with LexA causing an autocatalytic cleavage which disrupts the DNA-binding part of LexA, leading to derepression of the SOS regulon and eventually DNA repair.</text>
</comment>
<feature type="active site" description="For autocatalytic cleavage activity" evidence="12">
    <location>
        <position position="160"/>
    </location>
</feature>
<dbReference type="PRINTS" id="PR00726">
    <property type="entry name" value="LEXASERPTASE"/>
</dbReference>
<evidence type="ECO:0000256" key="7">
    <source>
        <dbReference type="ARBA" id="ARBA00023015"/>
    </source>
</evidence>
<keyword evidence="6 12" id="KW-0068">Autocatalytic cleavage</keyword>
<dbReference type="Gene3D" id="1.10.10.10">
    <property type="entry name" value="Winged helix-like DNA-binding domain superfamily/Winged helix DNA-binding domain"/>
    <property type="match status" value="1"/>
</dbReference>
<dbReference type="CDD" id="cd06529">
    <property type="entry name" value="S24_LexA-like"/>
    <property type="match status" value="1"/>
</dbReference>
<comment type="caution">
    <text evidence="16">The sequence shown here is derived from an EMBL/GenBank/DDBJ whole genome shotgun (WGS) entry which is preliminary data.</text>
</comment>
<dbReference type="PANTHER" id="PTHR33516:SF2">
    <property type="entry name" value="LEXA REPRESSOR-RELATED"/>
    <property type="match status" value="1"/>
</dbReference>
<keyword evidence="3 12" id="KW-0235">DNA replication</keyword>
<evidence type="ECO:0000256" key="12">
    <source>
        <dbReference type="HAMAP-Rule" id="MF_00015"/>
    </source>
</evidence>
<dbReference type="HAMAP" id="MF_00015">
    <property type="entry name" value="LexA"/>
    <property type="match status" value="1"/>
</dbReference>
<gene>
    <name evidence="12 16" type="primary">lexA</name>
    <name evidence="16" type="ORF">EVJ47_03400</name>
</gene>
<dbReference type="EMBL" id="SGBD01000001">
    <property type="protein sequence ID" value="RZD15331.1"/>
    <property type="molecule type" value="Genomic_DNA"/>
</dbReference>
<evidence type="ECO:0000256" key="8">
    <source>
        <dbReference type="ARBA" id="ARBA00023125"/>
    </source>
</evidence>
<dbReference type="Pfam" id="PF01726">
    <property type="entry name" value="LexA_DNA_bind"/>
    <property type="match status" value="1"/>
</dbReference>
<dbReference type="AlphaFoldDB" id="A0A519BDH9"/>
<evidence type="ECO:0000256" key="2">
    <source>
        <dbReference type="ARBA" id="ARBA00022491"/>
    </source>
</evidence>
<dbReference type="GO" id="GO:0006260">
    <property type="term" value="P:DNA replication"/>
    <property type="evidence" value="ECO:0007669"/>
    <property type="project" value="UniProtKB-UniRule"/>
</dbReference>
<evidence type="ECO:0000256" key="1">
    <source>
        <dbReference type="ARBA" id="ARBA00007484"/>
    </source>
</evidence>
<evidence type="ECO:0000256" key="13">
    <source>
        <dbReference type="RuleBase" id="RU003991"/>
    </source>
</evidence>
<evidence type="ECO:0000256" key="3">
    <source>
        <dbReference type="ARBA" id="ARBA00022705"/>
    </source>
</evidence>
<evidence type="ECO:0000256" key="10">
    <source>
        <dbReference type="ARBA" id="ARBA00023204"/>
    </source>
</evidence>
<keyword evidence="5 12" id="KW-0378">Hydrolase</keyword>
<keyword evidence="10 12" id="KW-0234">DNA repair</keyword>
<dbReference type="GO" id="GO:0009432">
    <property type="term" value="P:SOS response"/>
    <property type="evidence" value="ECO:0007669"/>
    <property type="project" value="UniProtKB-UniRule"/>
</dbReference>